<dbReference type="Proteomes" id="UP000239522">
    <property type="component" value="Unassembled WGS sequence"/>
</dbReference>
<organism evidence="2 3">
    <name type="scientific">Polaribacter filamentus</name>
    <dbReference type="NCBI Taxonomy" id="53483"/>
    <lineage>
        <taxon>Bacteria</taxon>
        <taxon>Pseudomonadati</taxon>
        <taxon>Bacteroidota</taxon>
        <taxon>Flavobacteriia</taxon>
        <taxon>Flavobacteriales</taxon>
        <taxon>Flavobacteriaceae</taxon>
    </lineage>
</organism>
<feature type="transmembrane region" description="Helical" evidence="1">
    <location>
        <begin position="73"/>
        <end position="94"/>
    </location>
</feature>
<proteinExistence type="predicted"/>
<reference evidence="2 3" key="1">
    <citation type="submission" date="2016-11" db="EMBL/GenBank/DDBJ databases">
        <title>Trade-off between light-utilization and light-protection in marine flavobacteria.</title>
        <authorList>
            <person name="Kumagai Y."/>
        </authorList>
    </citation>
    <scope>NUCLEOTIDE SEQUENCE [LARGE SCALE GENOMIC DNA]</scope>
    <source>
        <strain evidence="2 3">ATCC 700397</strain>
    </source>
</reference>
<comment type="caution">
    <text evidence="2">The sequence shown here is derived from an EMBL/GenBank/DDBJ whole genome shotgun (WGS) entry which is preliminary data.</text>
</comment>
<feature type="transmembrane region" description="Helical" evidence="1">
    <location>
        <begin position="47"/>
        <end position="67"/>
    </location>
</feature>
<accession>A0A2S7KW08</accession>
<evidence type="ECO:0000313" key="3">
    <source>
        <dbReference type="Proteomes" id="UP000239522"/>
    </source>
</evidence>
<sequence>MRDFYIHIHLFFIPLVLGNVLHMIIVKRNWCKSVAFPISRKMFGETKTYRGVIVLPMLTGVFALLSSYCFGPFTISVAYDAFVGFGLGLAYILAELPNSFIKRRLGIATGAQSKKYKYVQYFTDKADSLIGVLTFYFLATNFSFKTILVLFFVGLVIHVSISQLLVVIKIKKKF</sequence>
<evidence type="ECO:0008006" key="4">
    <source>
        <dbReference type="Google" id="ProtNLM"/>
    </source>
</evidence>
<dbReference type="Pfam" id="PF01864">
    <property type="entry name" value="CarS-like"/>
    <property type="match status" value="1"/>
</dbReference>
<feature type="transmembrane region" description="Helical" evidence="1">
    <location>
        <begin position="146"/>
        <end position="168"/>
    </location>
</feature>
<keyword evidence="1" id="KW-1133">Transmembrane helix</keyword>
<dbReference type="EMBL" id="MQUA01000013">
    <property type="protein sequence ID" value="PQB06821.1"/>
    <property type="molecule type" value="Genomic_DNA"/>
</dbReference>
<name>A0A2S7KW08_9FLAO</name>
<evidence type="ECO:0000313" key="2">
    <source>
        <dbReference type="EMBL" id="PQB06821.1"/>
    </source>
</evidence>
<feature type="transmembrane region" description="Helical" evidence="1">
    <location>
        <begin position="122"/>
        <end position="140"/>
    </location>
</feature>
<evidence type="ECO:0000256" key="1">
    <source>
        <dbReference type="SAM" id="Phobius"/>
    </source>
</evidence>
<gene>
    <name evidence="2" type="ORF">BST83_06385</name>
</gene>
<keyword evidence="3" id="KW-1185">Reference proteome</keyword>
<dbReference type="PANTHER" id="PTHR39650:SF1">
    <property type="entry name" value="CDP-ARCHAEOL SYNTHASE"/>
    <property type="match status" value="1"/>
</dbReference>
<dbReference type="InterPro" id="IPR032690">
    <property type="entry name" value="CarS"/>
</dbReference>
<keyword evidence="1" id="KW-0472">Membrane</keyword>
<protein>
    <recommendedName>
        <fullName evidence="4">CDP-diglyceride synthetase</fullName>
    </recommendedName>
</protein>
<dbReference type="PANTHER" id="PTHR39650">
    <property type="entry name" value="CDP-ARCHAEOL SYNTHASE"/>
    <property type="match status" value="1"/>
</dbReference>
<dbReference type="AlphaFoldDB" id="A0A2S7KW08"/>
<feature type="transmembrane region" description="Helical" evidence="1">
    <location>
        <begin position="6"/>
        <end position="26"/>
    </location>
</feature>
<dbReference type="RefSeq" id="WP_104809067.1">
    <property type="nucleotide sequence ID" value="NZ_MQUA01000013.1"/>
</dbReference>
<keyword evidence="1" id="KW-0812">Transmembrane</keyword>
<dbReference type="OrthoDB" id="1429078at2"/>